<proteinExistence type="predicted"/>
<dbReference type="EMBL" id="CP003539">
    <property type="protein sequence ID" value="AFX98926.1"/>
    <property type="molecule type" value="Genomic_DNA"/>
</dbReference>
<protein>
    <submittedName>
        <fullName evidence="1">Uncharacterized protein</fullName>
    </submittedName>
</protein>
<dbReference type="KEGG" id="thal:A1OE_740"/>
<name>K7ZCV3_9PROT</name>
<sequence length="38" mass="4430">MFKFFTTIANLRCYFSEKKCLEQDEKTTILNGCLAHQG</sequence>
<evidence type="ECO:0000313" key="2">
    <source>
        <dbReference type="Proteomes" id="UP000010077"/>
    </source>
</evidence>
<reference evidence="1 2" key="1">
    <citation type="journal article" date="2012" name="Proc. Natl. Acad. Sci. U.S.A.">
        <title>Genome streamlining and chemical defense in a coral reef symbiosis.</title>
        <authorList>
            <person name="Kwan J.C."/>
            <person name="Donia M.S."/>
            <person name="Han A.W."/>
            <person name="Hirose E."/>
            <person name="Haygood M.G."/>
            <person name="Schmidt E.W."/>
        </authorList>
    </citation>
    <scope>NUCLEOTIDE SEQUENCE [LARGE SCALE GENOMIC DNA]</scope>
    <source>
        <strain evidence="1 2">L2</strain>
    </source>
</reference>
<dbReference type="AlphaFoldDB" id="K7ZCV3"/>
<keyword evidence="2" id="KW-1185">Reference proteome</keyword>
<evidence type="ECO:0000313" key="1">
    <source>
        <dbReference type="EMBL" id="AFX98926.1"/>
    </source>
</evidence>
<dbReference type="Proteomes" id="UP000010077">
    <property type="component" value="Chromosome"/>
</dbReference>
<gene>
    <name evidence="1" type="ORF">A1OE_740</name>
</gene>
<dbReference type="HOGENOM" id="CLU_3326003_0_0_5"/>
<accession>K7ZCV3</accession>
<organism evidence="1 2">
    <name type="scientific">Candidatus Endolissoclinum faulkneri L2</name>
    <dbReference type="NCBI Taxonomy" id="1193729"/>
    <lineage>
        <taxon>Bacteria</taxon>
        <taxon>Pseudomonadati</taxon>
        <taxon>Pseudomonadota</taxon>
        <taxon>Alphaproteobacteria</taxon>
        <taxon>Rhodospirillales</taxon>
        <taxon>Rhodospirillaceae</taxon>
        <taxon>Candidatus Endolissoclinum</taxon>
    </lineage>
</organism>